<dbReference type="Proteomes" id="UP001596052">
    <property type="component" value="Unassembled WGS sequence"/>
</dbReference>
<evidence type="ECO:0000313" key="4">
    <source>
        <dbReference type="EMBL" id="MFC5456824.1"/>
    </source>
</evidence>
<keyword evidence="5" id="KW-1185">Reference proteome</keyword>
<feature type="chain" id="PRO_5046203085" evidence="2">
    <location>
        <begin position="20"/>
        <end position="261"/>
    </location>
</feature>
<sequence>MIRPLICLLAFFFSVFASAADAPLPAKDKFYLFLLVGQSNMAGRGVVEEQDKVVNPRVLMLSKEGQWVPAMDPMHFDKPAAGVGLGKTFGQIVAEANPGVTIGLIPCAVGGSPIDAWKPGVFYPPTKSHPWDDMVKRVETALPAGTLKGILWHQGESDSTAELATAYGEKLHDLINRLRELVKAPEVPFIAGQMGKFDGVPWSPEKVLVDKAHQDLPKSAPRTAFVTAEGLNHKGDKVHFDSAAYRELGKRYAAAYLQMTK</sequence>
<dbReference type="SUPFAM" id="SSF52266">
    <property type="entry name" value="SGNH hydrolase"/>
    <property type="match status" value="1"/>
</dbReference>
<dbReference type="InterPro" id="IPR036514">
    <property type="entry name" value="SGNH_hydro_sf"/>
</dbReference>
<dbReference type="PANTHER" id="PTHR31988:SF19">
    <property type="entry name" value="9-O-ACETYL-N-ACETYLNEURAMINIC ACID DEACETYLASE-RELATED"/>
    <property type="match status" value="1"/>
</dbReference>
<accession>A0ABW0KU09</accession>
<keyword evidence="2" id="KW-0732">Signal</keyword>
<evidence type="ECO:0000256" key="1">
    <source>
        <dbReference type="ARBA" id="ARBA00022801"/>
    </source>
</evidence>
<evidence type="ECO:0000313" key="5">
    <source>
        <dbReference type="Proteomes" id="UP001596052"/>
    </source>
</evidence>
<name>A0ABW0KU09_9BACT</name>
<comment type="caution">
    <text evidence="4">The sequence shown here is derived from an EMBL/GenBank/DDBJ whole genome shotgun (WGS) entry which is preliminary data.</text>
</comment>
<dbReference type="Gene3D" id="3.40.50.1110">
    <property type="entry name" value="SGNH hydrolase"/>
    <property type="match status" value="1"/>
</dbReference>
<dbReference type="PANTHER" id="PTHR31988">
    <property type="entry name" value="ESTERASE, PUTATIVE (DUF303)-RELATED"/>
    <property type="match status" value="1"/>
</dbReference>
<gene>
    <name evidence="4" type="ORF">ACFQDI_18300</name>
</gene>
<dbReference type="InterPro" id="IPR052940">
    <property type="entry name" value="Carb_Esterase_6"/>
</dbReference>
<dbReference type="EMBL" id="JBHSMQ010000007">
    <property type="protein sequence ID" value="MFC5456824.1"/>
    <property type="molecule type" value="Genomic_DNA"/>
</dbReference>
<evidence type="ECO:0000256" key="2">
    <source>
        <dbReference type="SAM" id="SignalP"/>
    </source>
</evidence>
<evidence type="ECO:0000259" key="3">
    <source>
        <dbReference type="Pfam" id="PF03629"/>
    </source>
</evidence>
<proteinExistence type="predicted"/>
<dbReference type="Pfam" id="PF03629">
    <property type="entry name" value="SASA"/>
    <property type="match status" value="1"/>
</dbReference>
<feature type="domain" description="Sialate O-acetylesterase" evidence="3">
    <location>
        <begin position="31"/>
        <end position="258"/>
    </location>
</feature>
<dbReference type="RefSeq" id="WP_377169468.1">
    <property type="nucleotide sequence ID" value="NZ_JBHSMQ010000007.1"/>
</dbReference>
<keyword evidence="1" id="KW-0378">Hydrolase</keyword>
<organism evidence="4 5">
    <name type="scientific">Prosthecobacter fluviatilis</name>
    <dbReference type="NCBI Taxonomy" id="445931"/>
    <lineage>
        <taxon>Bacteria</taxon>
        <taxon>Pseudomonadati</taxon>
        <taxon>Verrucomicrobiota</taxon>
        <taxon>Verrucomicrobiia</taxon>
        <taxon>Verrucomicrobiales</taxon>
        <taxon>Verrucomicrobiaceae</taxon>
        <taxon>Prosthecobacter</taxon>
    </lineage>
</organism>
<feature type="signal peptide" evidence="2">
    <location>
        <begin position="1"/>
        <end position="19"/>
    </location>
</feature>
<reference evidence="5" key="1">
    <citation type="journal article" date="2019" name="Int. J. Syst. Evol. Microbiol.">
        <title>The Global Catalogue of Microorganisms (GCM) 10K type strain sequencing project: providing services to taxonomists for standard genome sequencing and annotation.</title>
        <authorList>
            <consortium name="The Broad Institute Genomics Platform"/>
            <consortium name="The Broad Institute Genome Sequencing Center for Infectious Disease"/>
            <person name="Wu L."/>
            <person name="Ma J."/>
        </authorList>
    </citation>
    <scope>NUCLEOTIDE SEQUENCE [LARGE SCALE GENOMIC DNA]</scope>
    <source>
        <strain evidence="5">CGMCC 4.1469</strain>
    </source>
</reference>
<protein>
    <submittedName>
        <fullName evidence="4">Sialate O-acetylesterase</fullName>
    </submittedName>
</protein>
<dbReference type="InterPro" id="IPR005181">
    <property type="entry name" value="SASA"/>
</dbReference>